<dbReference type="Pfam" id="PF00691">
    <property type="entry name" value="OmpA"/>
    <property type="match status" value="1"/>
</dbReference>
<feature type="domain" description="OmpA-like" evidence="6">
    <location>
        <begin position="54"/>
        <end position="170"/>
    </location>
</feature>
<reference evidence="7 8" key="1">
    <citation type="submission" date="2015-09" db="EMBL/GenBank/DDBJ databases">
        <authorList>
            <consortium name="Swine Surveillance"/>
        </authorList>
    </citation>
    <scope>NUCLEOTIDE SEQUENCE [LARGE SCALE GENOMIC DNA]</scope>
    <source>
        <strain evidence="7 8">CECT 7557</strain>
    </source>
</reference>
<dbReference type="InterPro" id="IPR006664">
    <property type="entry name" value="OMP_bac"/>
</dbReference>
<dbReference type="SUPFAM" id="SSF103088">
    <property type="entry name" value="OmpA-like"/>
    <property type="match status" value="1"/>
</dbReference>
<dbReference type="Proteomes" id="UP000052022">
    <property type="component" value="Unassembled WGS sequence"/>
</dbReference>
<dbReference type="RefSeq" id="WP_058288570.1">
    <property type="nucleotide sequence ID" value="NZ_CYSD01000012.1"/>
</dbReference>
<comment type="subcellular location">
    <subcellularLocation>
        <location evidence="1">Cell outer membrane</location>
    </subcellularLocation>
</comment>
<dbReference type="InterPro" id="IPR006665">
    <property type="entry name" value="OmpA-like"/>
</dbReference>
<evidence type="ECO:0000256" key="5">
    <source>
        <dbReference type="SAM" id="SignalP"/>
    </source>
</evidence>
<name>A0A0P1G1L5_9RHOB</name>
<keyword evidence="8" id="KW-1185">Reference proteome</keyword>
<keyword evidence="5" id="KW-0732">Signal</keyword>
<dbReference type="PANTHER" id="PTHR30329:SF21">
    <property type="entry name" value="LIPOPROTEIN YIAD-RELATED"/>
    <property type="match status" value="1"/>
</dbReference>
<accession>A0A0P1G1L5</accession>
<evidence type="ECO:0000256" key="4">
    <source>
        <dbReference type="PROSITE-ProRule" id="PRU00473"/>
    </source>
</evidence>
<dbReference type="OrthoDB" id="9810367at2"/>
<dbReference type="GO" id="GO:0009279">
    <property type="term" value="C:cell outer membrane"/>
    <property type="evidence" value="ECO:0007669"/>
    <property type="project" value="UniProtKB-SubCell"/>
</dbReference>
<dbReference type="PROSITE" id="PS51123">
    <property type="entry name" value="OMPA_2"/>
    <property type="match status" value="1"/>
</dbReference>
<dbReference type="Gene3D" id="3.30.1330.60">
    <property type="entry name" value="OmpA-like domain"/>
    <property type="match status" value="1"/>
</dbReference>
<sequence>MLKQSALILSLAAVTGACAYKEAGEPLDTRYFGSATHENAAIISGDLSYTVQLANRFASEVPSTITFDFDSARLDESARLVLDQQAGWIKQFPEVRFKVFGHTDAVGSERYNKSLGLRRARAAVNYLVRHGISRKRLEAVVSFGETQPLVLTDQRERRNRRTVTEVSGFVQSRVNSLDGRYAEIIYRDYVESAVAERTLTHESAIEASLD</sequence>
<dbReference type="EMBL" id="CYSD01000012">
    <property type="protein sequence ID" value="CUH75535.1"/>
    <property type="molecule type" value="Genomic_DNA"/>
</dbReference>
<keyword evidence="3" id="KW-0998">Cell outer membrane</keyword>
<dbReference type="AlphaFoldDB" id="A0A0P1G1L5"/>
<evidence type="ECO:0000259" key="6">
    <source>
        <dbReference type="PROSITE" id="PS51123"/>
    </source>
</evidence>
<organism evidence="7 8">
    <name type="scientific">Tritonibacter multivorans</name>
    <dbReference type="NCBI Taxonomy" id="928856"/>
    <lineage>
        <taxon>Bacteria</taxon>
        <taxon>Pseudomonadati</taxon>
        <taxon>Pseudomonadota</taxon>
        <taxon>Alphaproteobacteria</taxon>
        <taxon>Rhodobacterales</taxon>
        <taxon>Paracoccaceae</taxon>
        <taxon>Tritonibacter</taxon>
    </lineage>
</organism>
<evidence type="ECO:0000256" key="1">
    <source>
        <dbReference type="ARBA" id="ARBA00004442"/>
    </source>
</evidence>
<evidence type="ECO:0000256" key="3">
    <source>
        <dbReference type="ARBA" id="ARBA00023237"/>
    </source>
</evidence>
<dbReference type="PANTHER" id="PTHR30329">
    <property type="entry name" value="STATOR ELEMENT OF FLAGELLAR MOTOR COMPLEX"/>
    <property type="match status" value="1"/>
</dbReference>
<keyword evidence="2 4" id="KW-0472">Membrane</keyword>
<dbReference type="PRINTS" id="PR01021">
    <property type="entry name" value="OMPADOMAIN"/>
</dbReference>
<dbReference type="PROSITE" id="PS51257">
    <property type="entry name" value="PROKAR_LIPOPROTEIN"/>
    <property type="match status" value="1"/>
</dbReference>
<dbReference type="CDD" id="cd07185">
    <property type="entry name" value="OmpA_C-like"/>
    <property type="match status" value="1"/>
</dbReference>
<evidence type="ECO:0000313" key="7">
    <source>
        <dbReference type="EMBL" id="CUH75535.1"/>
    </source>
</evidence>
<evidence type="ECO:0000313" key="8">
    <source>
        <dbReference type="Proteomes" id="UP000052022"/>
    </source>
</evidence>
<dbReference type="InterPro" id="IPR050330">
    <property type="entry name" value="Bact_OuterMem_StrucFunc"/>
</dbReference>
<dbReference type="STRING" id="928856.SAMN04488049_103350"/>
<feature type="chain" id="PRO_5006063017" evidence="5">
    <location>
        <begin position="20"/>
        <end position="210"/>
    </location>
</feature>
<protein>
    <submittedName>
        <fullName evidence="7">Minor outer membrane protein Omp16</fullName>
    </submittedName>
</protein>
<feature type="signal peptide" evidence="5">
    <location>
        <begin position="1"/>
        <end position="19"/>
    </location>
</feature>
<evidence type="ECO:0000256" key="2">
    <source>
        <dbReference type="ARBA" id="ARBA00023136"/>
    </source>
</evidence>
<proteinExistence type="predicted"/>
<dbReference type="InterPro" id="IPR036737">
    <property type="entry name" value="OmpA-like_sf"/>
</dbReference>
<gene>
    <name evidence="7" type="ORF">TRM7557_00435</name>
</gene>